<dbReference type="EMBL" id="CP019948">
    <property type="protein sequence ID" value="ARN83781.1"/>
    <property type="molecule type" value="Genomic_DNA"/>
</dbReference>
<evidence type="ECO:0000313" key="3">
    <source>
        <dbReference type="Proteomes" id="UP000193978"/>
    </source>
</evidence>
<sequence length="132" mass="14149">MRRIEKPKLVAPKPATAPAAGEQAKTGPDTPPAPYDAQTQRLAEILGGLSYLRDLCGDGDGADWRAKLATLRDADTPSGSRRAKLTAAFNRGFSGYELTYHSCTPNAKLVIARYLQEAQQVASSVATRYATP</sequence>
<accession>A0A1W6N1Z4</accession>
<dbReference type="Pfam" id="PF09539">
    <property type="entry name" value="DUF2385"/>
    <property type="match status" value="1"/>
</dbReference>
<gene>
    <name evidence="2" type="ORF">B1812_18470</name>
</gene>
<dbReference type="KEGG" id="mbry:B1812_18470"/>
<name>A0A1W6N1Z4_9HYPH</name>
<proteinExistence type="predicted"/>
<dbReference type="AlphaFoldDB" id="A0A1W6N1Z4"/>
<evidence type="ECO:0000313" key="2">
    <source>
        <dbReference type="EMBL" id="ARN83781.1"/>
    </source>
</evidence>
<dbReference type="NCBIfam" id="TIGR02301">
    <property type="entry name" value="TIGR02301 family protein"/>
    <property type="match status" value="1"/>
</dbReference>
<reference evidence="2 3" key="1">
    <citation type="submission" date="2017-02" db="EMBL/GenBank/DDBJ databases">
        <authorList>
            <person name="Peterson S.W."/>
        </authorList>
    </citation>
    <scope>NUCLEOTIDE SEQUENCE [LARGE SCALE GENOMIC DNA]</scope>
    <source>
        <strain evidence="2 3">S285</strain>
    </source>
</reference>
<dbReference type="Proteomes" id="UP000193978">
    <property type="component" value="Chromosome"/>
</dbReference>
<dbReference type="STRING" id="655015.B1812_18470"/>
<protein>
    <submittedName>
        <fullName evidence="2">TIGR02301 family protein</fullName>
    </submittedName>
</protein>
<evidence type="ECO:0000256" key="1">
    <source>
        <dbReference type="SAM" id="MobiDB-lite"/>
    </source>
</evidence>
<feature type="region of interest" description="Disordered" evidence="1">
    <location>
        <begin position="1"/>
        <end position="36"/>
    </location>
</feature>
<keyword evidence="3" id="KW-1185">Reference proteome</keyword>
<organism evidence="2 3">
    <name type="scientific">Methylocystis bryophila</name>
    <dbReference type="NCBI Taxonomy" id="655015"/>
    <lineage>
        <taxon>Bacteria</taxon>
        <taxon>Pseudomonadati</taxon>
        <taxon>Pseudomonadota</taxon>
        <taxon>Alphaproteobacteria</taxon>
        <taxon>Hyphomicrobiales</taxon>
        <taxon>Methylocystaceae</taxon>
        <taxon>Methylocystis</taxon>
    </lineage>
</organism>
<dbReference type="InterPro" id="IPR012645">
    <property type="entry name" value="CHP02301"/>
</dbReference>